<evidence type="ECO:0000313" key="5">
    <source>
        <dbReference type="EMBL" id="CAJ0593704.1"/>
    </source>
</evidence>
<reference evidence="5" key="1">
    <citation type="submission" date="2023-07" db="EMBL/GenBank/DDBJ databases">
        <authorList>
            <consortium name="CYATHOMIX"/>
        </authorList>
    </citation>
    <scope>NUCLEOTIDE SEQUENCE</scope>
    <source>
        <strain evidence="5">N/A</strain>
    </source>
</reference>
<keyword evidence="6" id="KW-1185">Reference proteome</keyword>
<dbReference type="InterPro" id="IPR000387">
    <property type="entry name" value="Tyr_Pase_dom"/>
</dbReference>
<evidence type="ECO:0000313" key="6">
    <source>
        <dbReference type="Proteomes" id="UP001176961"/>
    </source>
</evidence>
<evidence type="ECO:0000259" key="3">
    <source>
        <dbReference type="PROSITE" id="PS50055"/>
    </source>
</evidence>
<feature type="compositionally biased region" description="Low complexity" evidence="2">
    <location>
        <begin position="74"/>
        <end position="97"/>
    </location>
</feature>
<dbReference type="SMART" id="SM00404">
    <property type="entry name" value="PTPc_motif"/>
    <property type="match status" value="1"/>
</dbReference>
<organism evidence="5 6">
    <name type="scientific">Cylicocyclus nassatus</name>
    <name type="common">Nematode worm</name>
    <dbReference type="NCBI Taxonomy" id="53992"/>
    <lineage>
        <taxon>Eukaryota</taxon>
        <taxon>Metazoa</taxon>
        <taxon>Ecdysozoa</taxon>
        <taxon>Nematoda</taxon>
        <taxon>Chromadorea</taxon>
        <taxon>Rhabditida</taxon>
        <taxon>Rhabditina</taxon>
        <taxon>Rhabditomorpha</taxon>
        <taxon>Strongyloidea</taxon>
        <taxon>Strongylidae</taxon>
        <taxon>Cylicocyclus</taxon>
    </lineage>
</organism>
<dbReference type="AlphaFoldDB" id="A0AA36DX38"/>
<dbReference type="InterPro" id="IPR000242">
    <property type="entry name" value="PTP_cat"/>
</dbReference>
<dbReference type="InterPro" id="IPR003595">
    <property type="entry name" value="Tyr_Pase_cat"/>
</dbReference>
<dbReference type="SMART" id="SM00194">
    <property type="entry name" value="PTPc"/>
    <property type="match status" value="1"/>
</dbReference>
<feature type="domain" description="Tyrosine-protein phosphatase" evidence="3">
    <location>
        <begin position="230"/>
        <end position="485"/>
    </location>
</feature>
<dbReference type="SUPFAM" id="SSF52799">
    <property type="entry name" value="(Phosphotyrosine protein) phosphatases II"/>
    <property type="match status" value="1"/>
</dbReference>
<dbReference type="EMBL" id="CATQJL010000112">
    <property type="protein sequence ID" value="CAJ0593704.1"/>
    <property type="molecule type" value="Genomic_DNA"/>
</dbReference>
<feature type="domain" description="Tyrosine specific protein phosphatases" evidence="4">
    <location>
        <begin position="407"/>
        <end position="476"/>
    </location>
</feature>
<evidence type="ECO:0000259" key="4">
    <source>
        <dbReference type="PROSITE" id="PS50056"/>
    </source>
</evidence>
<name>A0AA36DX38_CYLNA</name>
<gene>
    <name evidence="5" type="ORF">CYNAS_LOCUS5687</name>
</gene>
<dbReference type="Proteomes" id="UP001176961">
    <property type="component" value="Unassembled WGS sequence"/>
</dbReference>
<feature type="region of interest" description="Disordered" evidence="2">
    <location>
        <begin position="179"/>
        <end position="205"/>
    </location>
</feature>
<protein>
    <submittedName>
        <fullName evidence="5">Uncharacterized protein</fullName>
    </submittedName>
</protein>
<dbReference type="PROSITE" id="PS00383">
    <property type="entry name" value="TYR_PHOSPHATASE_1"/>
    <property type="match status" value="1"/>
</dbReference>
<comment type="caution">
    <text evidence="5">The sequence shown here is derived from an EMBL/GenBank/DDBJ whole genome shotgun (WGS) entry which is preliminary data.</text>
</comment>
<dbReference type="CDD" id="cd00047">
    <property type="entry name" value="PTPc"/>
    <property type="match status" value="1"/>
</dbReference>
<dbReference type="GO" id="GO:0004725">
    <property type="term" value="F:protein tyrosine phosphatase activity"/>
    <property type="evidence" value="ECO:0007669"/>
    <property type="project" value="InterPro"/>
</dbReference>
<feature type="region of interest" description="Disordered" evidence="2">
    <location>
        <begin position="70"/>
        <end position="106"/>
    </location>
</feature>
<dbReference type="InterPro" id="IPR016130">
    <property type="entry name" value="Tyr_Pase_AS"/>
</dbReference>
<sequence>MGIGNEESVPLHEHIEEVKQSSIVCEELMDDTVVEIQKTMIEAGTEKSVVLEEEDKAHKEMKQQMVTVPDIKISNPSSTASDLPSSSNASTTVNSASRVESTSTEEPVLKKAKFMKKKKKSVELFLGRFFRDRRKKREGTGSAEKVRTVKPRAPKKDFITTVYHEDVVGEALQEQKKSSSSAVAVGLPKPSPKQQQQESDVKSSLIRSPVVDNRTAWAQNIITKRSIKSLAREFAANKKIKPADFTTEAYERNDAKNRYNDIICIDATRVVLKDRLPEDDYIHASWMTMPDGQKYICTQGPLLECVGDFWHMILTERSKVIVMLCNFNEGKHEKCCLYLPKEKKEVGNFGGFIVEVRDCKPDPFEGIKHTELDVKSGDDDGKGFIVHHLANFEWPDHTAPLNPAPTIGMFKLSRTLAAGKPITVHCSAGIGRSATFVAIDYAAQKIKAKADFSMVDVIRDLRSQRYQAIQSAIQYVYLHVCLLELFASDNALQRDSKFSEYMDSYVSMIKRYNKKVEAKQRERSRSEEK</sequence>
<dbReference type="Pfam" id="PF00102">
    <property type="entry name" value="Y_phosphatase"/>
    <property type="match status" value="1"/>
</dbReference>
<dbReference type="PANTHER" id="PTHR46163">
    <property type="entry name" value="TYROSINE-PROTEIN PHOSPHATASE-RELATED"/>
    <property type="match status" value="1"/>
</dbReference>
<dbReference type="PRINTS" id="PR00700">
    <property type="entry name" value="PRTYPHPHTASE"/>
</dbReference>
<dbReference type="InterPro" id="IPR029021">
    <property type="entry name" value="Prot-tyrosine_phosphatase-like"/>
</dbReference>
<dbReference type="Gene3D" id="3.90.190.10">
    <property type="entry name" value="Protein tyrosine phosphatase superfamily"/>
    <property type="match status" value="1"/>
</dbReference>
<accession>A0AA36DX38</accession>
<keyword evidence="1" id="KW-0175">Coiled coil</keyword>
<feature type="coiled-coil region" evidence="1">
    <location>
        <begin position="502"/>
        <end position="529"/>
    </location>
</feature>
<dbReference type="PROSITE" id="PS50056">
    <property type="entry name" value="TYR_PHOSPHATASE_2"/>
    <property type="match status" value="1"/>
</dbReference>
<evidence type="ECO:0000256" key="1">
    <source>
        <dbReference type="SAM" id="Coils"/>
    </source>
</evidence>
<dbReference type="InterPro" id="IPR052782">
    <property type="entry name" value="Oocyte-zygote_transition_reg"/>
</dbReference>
<evidence type="ECO:0000256" key="2">
    <source>
        <dbReference type="SAM" id="MobiDB-lite"/>
    </source>
</evidence>
<dbReference type="PANTHER" id="PTHR46163:SF10">
    <property type="entry name" value="PROTEIN-TYROSINE PHOSPHATASE-RELATED"/>
    <property type="match status" value="1"/>
</dbReference>
<dbReference type="PROSITE" id="PS50055">
    <property type="entry name" value="TYR_PHOSPHATASE_PTP"/>
    <property type="match status" value="1"/>
</dbReference>
<proteinExistence type="predicted"/>